<feature type="transmembrane region" description="Helical" evidence="1">
    <location>
        <begin position="12"/>
        <end position="38"/>
    </location>
</feature>
<proteinExistence type="predicted"/>
<sequence length="270" mass="29976">MVRGIGVGVVAIAAPILTGVVPQAAVAVAAVAAVWFALNRLFFSFLERYFATRGATAQEQFDTSIFGMPTIAVRNPRLMPEEIRRLTGDRVRRKKAYSDENLRNWYPIRTDVDGTLAIAISQRANLAYAQTLLGRNAALWLVLLIVWAVIAVFIGVARSFDLLTFLLVVAVPTLPPLLDAVDEALRVRAAGKERRALANQIEDAITTASETPILPEQLLAWQAQLFALRRDSPLVPDWLYWLLRPRTEDEMNDGAKTIADGVRGRKEQEQ</sequence>
<evidence type="ECO:0000313" key="3">
    <source>
        <dbReference type="Proteomes" id="UP000582085"/>
    </source>
</evidence>
<accession>A0ABR6DWI1</accession>
<evidence type="ECO:0000256" key="1">
    <source>
        <dbReference type="SAM" id="Phobius"/>
    </source>
</evidence>
<keyword evidence="3" id="KW-1185">Reference proteome</keyword>
<dbReference type="Pfam" id="PF18159">
    <property type="entry name" value="S_4TM"/>
    <property type="match status" value="1"/>
</dbReference>
<dbReference type="InterPro" id="IPR049920">
    <property type="entry name" value="IK1_05631-like"/>
</dbReference>
<evidence type="ECO:0000313" key="2">
    <source>
        <dbReference type="EMBL" id="MBA9080266.1"/>
    </source>
</evidence>
<organism evidence="2 3">
    <name type="scientific">Micrococcus aloeverae</name>
    <dbReference type="NCBI Taxonomy" id="1391911"/>
    <lineage>
        <taxon>Bacteria</taxon>
        <taxon>Bacillati</taxon>
        <taxon>Actinomycetota</taxon>
        <taxon>Actinomycetes</taxon>
        <taxon>Micrococcales</taxon>
        <taxon>Micrococcaceae</taxon>
        <taxon>Micrococcus</taxon>
    </lineage>
</organism>
<comment type="caution">
    <text evidence="2">The sequence shown here is derived from an EMBL/GenBank/DDBJ whole genome shotgun (WGS) entry which is preliminary data.</text>
</comment>
<gene>
    <name evidence="2" type="ORF">FHR79_000353</name>
</gene>
<protein>
    <submittedName>
        <fullName evidence="2">Uncharacterized protein</fullName>
    </submittedName>
</protein>
<reference evidence="2 3" key="1">
    <citation type="submission" date="2020-08" db="EMBL/GenBank/DDBJ databases">
        <title>The Agave Microbiome: Exploring the role of microbial communities in plant adaptations to desert environments.</title>
        <authorList>
            <person name="Partida-Martinez L.P."/>
        </authorList>
    </citation>
    <scope>NUCLEOTIDE SEQUENCE [LARGE SCALE GENOMIC DNA]</scope>
    <source>
        <strain evidence="2 3">RAT4</strain>
    </source>
</reference>
<dbReference type="EMBL" id="JACJIO010000002">
    <property type="protein sequence ID" value="MBA9080266.1"/>
    <property type="molecule type" value="Genomic_DNA"/>
</dbReference>
<feature type="transmembrane region" description="Helical" evidence="1">
    <location>
        <begin position="137"/>
        <end position="156"/>
    </location>
</feature>
<keyword evidence="1" id="KW-1133">Transmembrane helix</keyword>
<name>A0ABR6DWI1_9MICC</name>
<dbReference type="Proteomes" id="UP000582085">
    <property type="component" value="Unassembled WGS sequence"/>
</dbReference>
<keyword evidence="1" id="KW-0812">Transmembrane</keyword>
<keyword evidence="1" id="KW-0472">Membrane</keyword>